<comment type="caution">
    <text evidence="6">The sequence shown here is derived from an EMBL/GenBank/DDBJ whole genome shotgun (WGS) entry which is preliminary data.</text>
</comment>
<dbReference type="AlphaFoldDB" id="A0A556MNT6"/>
<evidence type="ECO:0000256" key="3">
    <source>
        <dbReference type="SAM" id="Coils"/>
    </source>
</evidence>
<evidence type="ECO:0000256" key="4">
    <source>
        <dbReference type="SAM" id="SignalP"/>
    </source>
</evidence>
<dbReference type="PANTHER" id="PTHR47637">
    <property type="entry name" value="CHAPERONE SURA"/>
    <property type="match status" value="1"/>
</dbReference>
<dbReference type="InterPro" id="IPR050280">
    <property type="entry name" value="OMP_Chaperone_SurA"/>
</dbReference>
<keyword evidence="2" id="KW-0697">Rotamase</keyword>
<feature type="chain" id="PRO_5021788667" description="PpiC domain-containing protein" evidence="4">
    <location>
        <begin position="21"/>
        <end position="459"/>
    </location>
</feature>
<dbReference type="InterPro" id="IPR000297">
    <property type="entry name" value="PPIase_PpiC"/>
</dbReference>
<evidence type="ECO:0000256" key="1">
    <source>
        <dbReference type="ARBA" id="ARBA00022729"/>
    </source>
</evidence>
<keyword evidence="7" id="KW-1185">Reference proteome</keyword>
<keyword evidence="2" id="KW-0413">Isomerase</keyword>
<gene>
    <name evidence="6" type="ORF">FO442_14095</name>
</gene>
<feature type="signal peptide" evidence="4">
    <location>
        <begin position="1"/>
        <end position="20"/>
    </location>
</feature>
<dbReference type="PANTHER" id="PTHR47637:SF1">
    <property type="entry name" value="CHAPERONE SURA"/>
    <property type="match status" value="1"/>
</dbReference>
<evidence type="ECO:0000259" key="5">
    <source>
        <dbReference type="PROSITE" id="PS50198"/>
    </source>
</evidence>
<name>A0A556MNT6_9FLAO</name>
<accession>A0A556MNT6</accession>
<dbReference type="Gene3D" id="1.10.4030.10">
    <property type="entry name" value="Porin chaperone SurA, peptide-binding domain"/>
    <property type="match status" value="1"/>
</dbReference>
<keyword evidence="3" id="KW-0175">Coiled coil</keyword>
<dbReference type="Pfam" id="PF00639">
    <property type="entry name" value="Rotamase"/>
    <property type="match status" value="2"/>
</dbReference>
<evidence type="ECO:0000313" key="6">
    <source>
        <dbReference type="EMBL" id="TSJ41590.1"/>
    </source>
</evidence>
<dbReference type="InterPro" id="IPR046357">
    <property type="entry name" value="PPIase_dom_sf"/>
</dbReference>
<sequence>MKYSIFLSLFFLLAFTRSFAQPKLIDKVIAQVGDNIVLYSEIEGQKQSMKQNGVAAEDIDECAILEQMLYNFLLVNQAELDSIQISDEQVDAEMENRLRMIESQMKNVKDEKGNPITIESFYGKTKLQIKEEFRTTIKKRLQGQEVERGITSSIDVSPLDVENFFNSIPKDSLPYINSQLSFQQIAVFPMITKEDKDLAFKQISDIRKQIVSGKTTFCAAASFYSEDPGSAKACGRIEATRGAMVRPFEATAYSLKVGEISEVFETEFGYHFMQLIERKGDDYVVNHILIAPKFSLDNLDAASKRMEKCYEELKQNKITWEEAVKIYSNDVNTKENKGYITNPITGEIKWSVEQVNQVDPMMFQLTDGLELNQITSPLLYYDYNERKEAIRIVRVAERTQPHVGNLTDDYNLFRMMALEQKKQKAIANWTKSKISTAYIRIDDSFKDCKFENQWVPKAP</sequence>
<reference evidence="6 7" key="1">
    <citation type="submission" date="2019-07" db="EMBL/GenBank/DDBJ databases">
        <authorList>
            <person name="Huq M.A."/>
        </authorList>
    </citation>
    <scope>NUCLEOTIDE SEQUENCE [LARGE SCALE GENOMIC DNA]</scope>
    <source>
        <strain evidence="6 7">MAH-3</strain>
    </source>
</reference>
<dbReference type="Proteomes" id="UP000316008">
    <property type="component" value="Unassembled WGS sequence"/>
</dbReference>
<feature type="coiled-coil region" evidence="3">
    <location>
        <begin position="296"/>
        <end position="330"/>
    </location>
</feature>
<protein>
    <recommendedName>
        <fullName evidence="5">PpiC domain-containing protein</fullName>
    </recommendedName>
</protein>
<keyword evidence="1 4" id="KW-0732">Signal</keyword>
<dbReference type="PROSITE" id="PS50198">
    <property type="entry name" value="PPIC_PPIASE_2"/>
    <property type="match status" value="1"/>
</dbReference>
<dbReference type="RefSeq" id="WP_144333849.1">
    <property type="nucleotide sequence ID" value="NZ_VLPL01000007.1"/>
</dbReference>
<organism evidence="6 7">
    <name type="scientific">Fluviicola chungangensis</name>
    <dbReference type="NCBI Taxonomy" id="2597671"/>
    <lineage>
        <taxon>Bacteria</taxon>
        <taxon>Pseudomonadati</taxon>
        <taxon>Bacteroidota</taxon>
        <taxon>Flavobacteriia</taxon>
        <taxon>Flavobacteriales</taxon>
        <taxon>Crocinitomicaceae</taxon>
        <taxon>Fluviicola</taxon>
    </lineage>
</organism>
<feature type="domain" description="PpiC" evidence="5">
    <location>
        <begin position="182"/>
        <end position="277"/>
    </location>
</feature>
<dbReference type="OrthoDB" id="14196at2"/>
<dbReference type="EMBL" id="VLPL01000007">
    <property type="protein sequence ID" value="TSJ41590.1"/>
    <property type="molecule type" value="Genomic_DNA"/>
</dbReference>
<dbReference type="Gene3D" id="3.10.50.40">
    <property type="match status" value="2"/>
</dbReference>
<dbReference type="SUPFAM" id="SSF54534">
    <property type="entry name" value="FKBP-like"/>
    <property type="match status" value="2"/>
</dbReference>
<dbReference type="InterPro" id="IPR027304">
    <property type="entry name" value="Trigger_fact/SurA_dom_sf"/>
</dbReference>
<dbReference type="GO" id="GO:0003755">
    <property type="term" value="F:peptidyl-prolyl cis-trans isomerase activity"/>
    <property type="evidence" value="ECO:0007669"/>
    <property type="project" value="UniProtKB-KW"/>
</dbReference>
<dbReference type="SUPFAM" id="SSF109998">
    <property type="entry name" value="Triger factor/SurA peptide-binding domain-like"/>
    <property type="match status" value="1"/>
</dbReference>
<proteinExistence type="predicted"/>
<evidence type="ECO:0000313" key="7">
    <source>
        <dbReference type="Proteomes" id="UP000316008"/>
    </source>
</evidence>
<evidence type="ECO:0000256" key="2">
    <source>
        <dbReference type="PROSITE-ProRule" id="PRU00278"/>
    </source>
</evidence>